<dbReference type="InterPro" id="IPR050896">
    <property type="entry name" value="Mito_lipid_metab_GTPase"/>
</dbReference>
<dbReference type="PROSITE" id="PS51721">
    <property type="entry name" value="G_CP"/>
    <property type="match status" value="1"/>
</dbReference>
<dbReference type="SMART" id="SM00513">
    <property type="entry name" value="SAP"/>
    <property type="match status" value="1"/>
</dbReference>
<dbReference type="Gene3D" id="1.10.720.30">
    <property type="entry name" value="SAP domain"/>
    <property type="match status" value="1"/>
</dbReference>
<dbReference type="EMBL" id="JALLAZ020000441">
    <property type="protein sequence ID" value="KAL3795163.1"/>
    <property type="molecule type" value="Genomic_DNA"/>
</dbReference>
<evidence type="ECO:0000256" key="1">
    <source>
        <dbReference type="SAM" id="MobiDB-lite"/>
    </source>
</evidence>
<dbReference type="Gene3D" id="3.40.50.300">
    <property type="entry name" value="P-loop containing nucleotide triphosphate hydrolases"/>
    <property type="match status" value="1"/>
</dbReference>
<feature type="domain" description="SAP" evidence="2">
    <location>
        <begin position="88"/>
        <end position="122"/>
    </location>
</feature>
<evidence type="ECO:0000259" key="3">
    <source>
        <dbReference type="PROSITE" id="PS51721"/>
    </source>
</evidence>
<dbReference type="PANTHER" id="PTHR46434">
    <property type="entry name" value="GENETIC INTERACTOR OF PROHIBITINS 3, MITOCHONDRIAL"/>
    <property type="match status" value="1"/>
</dbReference>
<dbReference type="SUPFAM" id="SSF68906">
    <property type="entry name" value="SAP domain"/>
    <property type="match status" value="1"/>
</dbReference>
<gene>
    <name evidence="4" type="ORF">ACHAW5_009177</name>
</gene>
<dbReference type="Pfam" id="PF02037">
    <property type="entry name" value="SAP"/>
    <property type="match status" value="1"/>
</dbReference>
<proteinExistence type="predicted"/>
<evidence type="ECO:0000313" key="4">
    <source>
        <dbReference type="EMBL" id="KAL3795163.1"/>
    </source>
</evidence>
<feature type="domain" description="CP-type G" evidence="3">
    <location>
        <begin position="415"/>
        <end position="607"/>
    </location>
</feature>
<organism evidence="4 5">
    <name type="scientific">Stephanodiscus triporus</name>
    <dbReference type="NCBI Taxonomy" id="2934178"/>
    <lineage>
        <taxon>Eukaryota</taxon>
        <taxon>Sar</taxon>
        <taxon>Stramenopiles</taxon>
        <taxon>Ochrophyta</taxon>
        <taxon>Bacillariophyta</taxon>
        <taxon>Coscinodiscophyceae</taxon>
        <taxon>Thalassiosirophycidae</taxon>
        <taxon>Stephanodiscales</taxon>
        <taxon>Stephanodiscaceae</taxon>
        <taxon>Stephanodiscus</taxon>
    </lineage>
</organism>
<dbReference type="SUPFAM" id="SSF52540">
    <property type="entry name" value="P-loop containing nucleoside triphosphate hydrolases"/>
    <property type="match status" value="1"/>
</dbReference>
<feature type="compositionally biased region" description="Basic residues" evidence="1">
    <location>
        <begin position="777"/>
        <end position="796"/>
    </location>
</feature>
<evidence type="ECO:0000259" key="2">
    <source>
        <dbReference type="PROSITE" id="PS50800"/>
    </source>
</evidence>
<dbReference type="InterPro" id="IPR006073">
    <property type="entry name" value="GTP-bd"/>
</dbReference>
<dbReference type="PROSITE" id="PS50800">
    <property type="entry name" value="SAP"/>
    <property type="match status" value="1"/>
</dbReference>
<dbReference type="PANTHER" id="PTHR46434:SF1">
    <property type="entry name" value="GENETIC INTERACTOR OF PROHIBITINS 3, MITOCHONDRIAL"/>
    <property type="match status" value="1"/>
</dbReference>
<evidence type="ECO:0008006" key="6">
    <source>
        <dbReference type="Google" id="ProtNLM"/>
    </source>
</evidence>
<keyword evidence="5" id="KW-1185">Reference proteome</keyword>
<accession>A0ABD3Q4V8</accession>
<dbReference type="Proteomes" id="UP001530315">
    <property type="component" value="Unassembled WGS sequence"/>
</dbReference>
<comment type="caution">
    <text evidence="4">The sequence shown here is derived from an EMBL/GenBank/DDBJ whole genome shotgun (WGS) entry which is preliminary data.</text>
</comment>
<name>A0ABD3Q4V8_9STRA</name>
<dbReference type="InterPro" id="IPR048422">
    <property type="entry name" value="NOA1/YqeH-like_C"/>
</dbReference>
<feature type="region of interest" description="Disordered" evidence="1">
    <location>
        <begin position="121"/>
        <end position="149"/>
    </location>
</feature>
<dbReference type="Pfam" id="PF21516">
    <property type="entry name" value="YqeH-like_C"/>
    <property type="match status" value="1"/>
</dbReference>
<feature type="region of interest" description="Disordered" evidence="1">
    <location>
        <begin position="776"/>
        <end position="796"/>
    </location>
</feature>
<dbReference type="CDD" id="cd01855">
    <property type="entry name" value="YqeH"/>
    <property type="match status" value="1"/>
</dbReference>
<protein>
    <recommendedName>
        <fullName evidence="6">SAP domain-containing protein</fullName>
    </recommendedName>
</protein>
<dbReference type="InterPro" id="IPR003034">
    <property type="entry name" value="SAP_dom"/>
</dbReference>
<sequence length="796" mass="87955">MAILALLSRAVGSKAFNTCGRFRHRHSIMLNPASPACVTFAAPGNSSSKKSYPYNKRSLAIRTRPSVQGSVARFGTASSSDDRNVAELRDMTVKELKDRLREEGLPTSGLKAELIGRLSASGHVDAPPLKKKASSKPPPRSPKSKFTINPNWQKEFNAKALTDEFDTMAKKEGFDDTLAYFADDSTFEEDFTDDDYEIDLDEDEGDDVLDDDIPDFGTSSAQSMDERLAAARRDQTMGRVSVPKELDKFSKEVSFDDLRKLGFRREVNPFGNDETPRRDQFKVITGSMTCSGCGTPFQMEDDLRPGYLPPEKYEIQTKLSKIEEAQKMQEKAQSAEWSPEDEINWLLRQNGANGEDGPEDLMNLSVDEMAERMGLDLEAISRKKVICKRCHQLQNFGSVEQKLRPGWTDEPTLSQEQFRKLLFPLRKKKAVILALVDLFDFSGSVLPELDQIAGENPVILAANKADLLPSEMGQTRAENWVRRELEYQQVKSIANIGGAVRLVSCKTGFGIPAMMEKARKLADEMESDIYVVGAANAGKSTLVNYLLDEANRSSNREKYGGKRRAGNANKWKGSLTTSPLPGTTLQFIKIDLGGGMSLYDTPGLLVPGCLTERLTPEELKIVVPKKQVEPITFRIASGKCCLVGGLAKIELIGDCKPFLFTFFVANEIKLHMTDSTKADEFTSNHVGKMLTPPLEPGPERLEEIGEFEYHEIEVQGEGWKQAAADITLRGLGWVAVTGAGTAKVRIGVPKGIGITVRPPLMPFDVWEATAKYTGGRAVRKSGKSRSGKRRAGVGRN</sequence>
<dbReference type="InterPro" id="IPR030378">
    <property type="entry name" value="G_CP_dom"/>
</dbReference>
<evidence type="ECO:0000313" key="5">
    <source>
        <dbReference type="Proteomes" id="UP001530315"/>
    </source>
</evidence>
<dbReference type="AlphaFoldDB" id="A0ABD3Q4V8"/>
<dbReference type="InterPro" id="IPR036361">
    <property type="entry name" value="SAP_dom_sf"/>
</dbReference>
<reference evidence="4 5" key="1">
    <citation type="submission" date="2024-10" db="EMBL/GenBank/DDBJ databases">
        <title>Updated reference genomes for cyclostephanoid diatoms.</title>
        <authorList>
            <person name="Roberts W.R."/>
            <person name="Alverson A.J."/>
        </authorList>
    </citation>
    <scope>NUCLEOTIDE SEQUENCE [LARGE SCALE GENOMIC DNA]</scope>
    <source>
        <strain evidence="4 5">AJA276-08</strain>
    </source>
</reference>
<dbReference type="InterPro" id="IPR027417">
    <property type="entry name" value="P-loop_NTPase"/>
</dbReference>
<dbReference type="Pfam" id="PF01926">
    <property type="entry name" value="MMR_HSR1"/>
    <property type="match status" value="1"/>
</dbReference>